<evidence type="ECO:0000259" key="6">
    <source>
        <dbReference type="Pfam" id="PF14718"/>
    </source>
</evidence>
<dbReference type="InterPro" id="IPR008258">
    <property type="entry name" value="Transglycosylase_SLT_dom_1"/>
</dbReference>
<organism evidence="7 8">
    <name type="scientific">Novilysobacter luteus</name>
    <dbReference type="NCBI Taxonomy" id="2822368"/>
    <lineage>
        <taxon>Bacteria</taxon>
        <taxon>Pseudomonadati</taxon>
        <taxon>Pseudomonadota</taxon>
        <taxon>Gammaproteobacteria</taxon>
        <taxon>Lysobacterales</taxon>
        <taxon>Lysobacteraceae</taxon>
        <taxon>Novilysobacter</taxon>
    </lineage>
</organism>
<dbReference type="GO" id="GO:0016829">
    <property type="term" value="F:lyase activity"/>
    <property type="evidence" value="ECO:0007669"/>
    <property type="project" value="UniProtKB-KW"/>
</dbReference>
<evidence type="ECO:0000259" key="5">
    <source>
        <dbReference type="Pfam" id="PF01464"/>
    </source>
</evidence>
<accession>A0ABN7QYY7</accession>
<dbReference type="Pfam" id="PF01464">
    <property type="entry name" value="SLT"/>
    <property type="match status" value="1"/>
</dbReference>
<dbReference type="Gene3D" id="1.10.530.10">
    <property type="match status" value="1"/>
</dbReference>
<evidence type="ECO:0000256" key="1">
    <source>
        <dbReference type="ARBA" id="ARBA00007734"/>
    </source>
</evidence>
<dbReference type="SUPFAM" id="SSF48435">
    <property type="entry name" value="Bacterial muramidases"/>
    <property type="match status" value="1"/>
</dbReference>
<dbReference type="EMBL" id="OU015430">
    <property type="protein sequence ID" value="CAG4968608.1"/>
    <property type="molecule type" value="Genomic_DNA"/>
</dbReference>
<name>A0ABN7QYY7_9GAMM</name>
<feature type="region of interest" description="Disordered" evidence="3">
    <location>
        <begin position="26"/>
        <end position="46"/>
    </location>
</feature>
<feature type="signal peptide" evidence="4">
    <location>
        <begin position="1"/>
        <end position="23"/>
    </location>
</feature>
<keyword evidence="8" id="KW-1185">Reference proteome</keyword>
<dbReference type="PANTHER" id="PTHR37423:SF5">
    <property type="entry name" value="SOLUBLE LYTIC MUREIN TRANSGLYCOSYLASE"/>
    <property type="match status" value="1"/>
</dbReference>
<keyword evidence="7" id="KW-0456">Lyase</keyword>
<comment type="similarity">
    <text evidence="1">Belongs to the transglycosylase Slt family.</text>
</comment>
<feature type="domain" description="Transglycosylase SLT" evidence="5">
    <location>
        <begin position="505"/>
        <end position="615"/>
    </location>
</feature>
<dbReference type="InterPro" id="IPR037061">
    <property type="entry name" value="Lytic_TGlycoase_superhlx_L_sf"/>
</dbReference>
<evidence type="ECO:0000313" key="7">
    <source>
        <dbReference type="EMBL" id="CAG4968608.1"/>
    </source>
</evidence>
<dbReference type="InterPro" id="IPR012289">
    <property type="entry name" value="Lytic_TGlycosylase_superhlx_L"/>
</dbReference>
<dbReference type="Gene3D" id="1.25.20.10">
    <property type="entry name" value="Bacterial muramidases"/>
    <property type="match status" value="1"/>
</dbReference>
<dbReference type="Gene3D" id="1.10.1240.20">
    <property type="entry name" value="Lytic transglycosylase, superhelical linker domain"/>
    <property type="match status" value="1"/>
</dbReference>
<sequence>MVPRPLYLAFAALATTFATVACAQSNPVPPAEPPTRTATPVAPPVAGPAVAPVVDPRLERIGAAIEAAERGSFDAARDGDLTDHPLYRWVEYAGLRRDIDLITADRAMEFLQRYRGDAVADTFREVWLAAAARRDDDAAFLAAWSDQVDSTKLRCAKLGAELALGRTDTQWTTDAQAIWNGSKGQSLPDDCDPVFAALAERGGLTGAMRWQRFDEAAAAWQPGVMRAIARDLPEAERVLAEDYAAFIDAPHTRALQWPKTERSRWVASHGLARLGKADPDRAEVLLPQYASALQFTEADRGRALYMVALWTAASLLPESGRRLAAVPAASYDERLHEWQVRAAIARSDWPAALNAIRRMGDEQRNDSKYQYFEGRLAELTGDRATARARYAAAADQPEFHGFLAADRLDQPYALCPAQVDADAATKAAVASDAALQRAVRLARLGRHGWAVAEWKDALERFDDRQRRIAVEVAQANGWFDRGVFGLESDERNYYALRFPLHHDDTIRREARRNRIDPAWVAAEIRAESIFNPQARSGADARGLMQVLPSTGAAVARRIGQPWGGGESLYDADTNIVLGTAYLRQMLDEYGGKPYFAIAGYNAGPTPLRRWQDDRSGMDADFWIETITYAETRDYVARVLAFSVIYDWRLDGDALRLTDRMEGRVEGPRKQFACPAG</sequence>
<evidence type="ECO:0000256" key="4">
    <source>
        <dbReference type="SAM" id="SignalP"/>
    </source>
</evidence>
<dbReference type="InterPro" id="IPR023346">
    <property type="entry name" value="Lysozyme-like_dom_sf"/>
</dbReference>
<dbReference type="EC" id="4.2.2.-" evidence="7"/>
<protein>
    <submittedName>
        <fullName evidence="7">Soluble lytic murein transglycosylase</fullName>
        <ecNumber evidence="7">4.2.2.-</ecNumber>
    </submittedName>
</protein>
<dbReference type="InterPro" id="IPR008939">
    <property type="entry name" value="Lytic_TGlycosylase_superhlx_U"/>
</dbReference>
<feature type="domain" description="Lytic transglycosylase superhelical linker" evidence="6">
    <location>
        <begin position="429"/>
        <end position="485"/>
    </location>
</feature>
<dbReference type="SUPFAM" id="SSF53955">
    <property type="entry name" value="Lysozyme-like"/>
    <property type="match status" value="1"/>
</dbReference>
<evidence type="ECO:0000256" key="3">
    <source>
        <dbReference type="SAM" id="MobiDB-lite"/>
    </source>
</evidence>
<feature type="chain" id="PRO_5045354272" evidence="4">
    <location>
        <begin position="24"/>
        <end position="676"/>
    </location>
</feature>
<gene>
    <name evidence="7" type="primary">slt</name>
    <name evidence="7" type="ORF">LYB30171_00308</name>
</gene>
<dbReference type="PROSITE" id="PS51257">
    <property type="entry name" value="PROKAR_LIPOPROTEIN"/>
    <property type="match status" value="1"/>
</dbReference>
<keyword evidence="2 4" id="KW-0732">Signal</keyword>
<dbReference type="PANTHER" id="PTHR37423">
    <property type="entry name" value="SOLUBLE LYTIC MUREIN TRANSGLYCOSYLASE-RELATED"/>
    <property type="match status" value="1"/>
</dbReference>
<dbReference type="Proteomes" id="UP000680116">
    <property type="component" value="Chromosome"/>
</dbReference>
<evidence type="ECO:0000313" key="8">
    <source>
        <dbReference type="Proteomes" id="UP000680116"/>
    </source>
</evidence>
<dbReference type="RefSeq" id="WP_215219330.1">
    <property type="nucleotide sequence ID" value="NZ_OU015430.1"/>
</dbReference>
<proteinExistence type="inferred from homology"/>
<dbReference type="Pfam" id="PF14718">
    <property type="entry name" value="SLT_L"/>
    <property type="match status" value="1"/>
</dbReference>
<evidence type="ECO:0000256" key="2">
    <source>
        <dbReference type="ARBA" id="ARBA00022729"/>
    </source>
</evidence>
<dbReference type="CDD" id="cd13401">
    <property type="entry name" value="Slt70-like"/>
    <property type="match status" value="1"/>
</dbReference>
<reference evidence="7 8" key="1">
    <citation type="submission" date="2021-04" db="EMBL/GenBank/DDBJ databases">
        <authorList>
            <person name="Rodrigo-Torres L."/>
            <person name="Arahal R. D."/>
            <person name="Lucena T."/>
        </authorList>
    </citation>
    <scope>NUCLEOTIDE SEQUENCE [LARGE SCALE GENOMIC DNA]</scope>
    <source>
        <strain evidence="7 8">CECT 30171</strain>
    </source>
</reference>